<evidence type="ECO:0000313" key="8">
    <source>
        <dbReference type="Proteomes" id="UP000282985"/>
    </source>
</evidence>
<organism evidence="7 8">
    <name type="scientific">Ancylomarina longa</name>
    <dbReference type="NCBI Taxonomy" id="2487017"/>
    <lineage>
        <taxon>Bacteria</taxon>
        <taxon>Pseudomonadati</taxon>
        <taxon>Bacteroidota</taxon>
        <taxon>Bacteroidia</taxon>
        <taxon>Marinilabiliales</taxon>
        <taxon>Marinifilaceae</taxon>
        <taxon>Ancylomarina</taxon>
    </lineage>
</organism>
<dbReference type="RefSeq" id="WP_127345047.1">
    <property type="nucleotide sequence ID" value="NZ_RJJX01000043.1"/>
</dbReference>
<feature type="transmembrane region" description="Helical" evidence="5">
    <location>
        <begin position="92"/>
        <end position="109"/>
    </location>
</feature>
<evidence type="ECO:0000256" key="2">
    <source>
        <dbReference type="ARBA" id="ARBA00022692"/>
    </source>
</evidence>
<feature type="transmembrane region" description="Helical" evidence="5">
    <location>
        <begin position="46"/>
        <end position="64"/>
    </location>
</feature>
<comment type="caution">
    <text evidence="7">The sequence shown here is derived from an EMBL/GenBank/DDBJ whole genome shotgun (WGS) entry which is preliminary data.</text>
</comment>
<evidence type="ECO:0000256" key="5">
    <source>
        <dbReference type="SAM" id="Phobius"/>
    </source>
</evidence>
<evidence type="ECO:0000256" key="1">
    <source>
        <dbReference type="ARBA" id="ARBA00004141"/>
    </source>
</evidence>
<sequence length="306" mass="34167">MDKKLRPSIFKRMLALFVDFLILGIIGYISGLFFEDFYVSLGKYGTLLGSTITIVYFSILQSSIGNGQTIGKKTIGAKVTDLKGGYLTLEKSFLRSFIVFFPIMNVQLFSGGNKMLIIVMLLVLTIMASVYFILVNKSRRCLHDILVASIVTKQDVTDIEIDEQNDRSTMKLIPLGLIVILMIGMGIYQTFTENTISQLLAAKEKIENKNGVIAVNEVKSSTTTYTSTNKPSRTYSSIQISVRIDDKNEASNIESKYFEDIYEIVKNEIPASQEMDGVTMTLYYGYNIGIASKTQSVTKTIEKGND</sequence>
<evidence type="ECO:0000256" key="4">
    <source>
        <dbReference type="ARBA" id="ARBA00023136"/>
    </source>
</evidence>
<feature type="transmembrane region" description="Helical" evidence="5">
    <location>
        <begin position="115"/>
        <end position="134"/>
    </location>
</feature>
<keyword evidence="8" id="KW-1185">Reference proteome</keyword>
<proteinExistence type="predicted"/>
<keyword evidence="4 5" id="KW-0472">Membrane</keyword>
<dbReference type="Proteomes" id="UP000282985">
    <property type="component" value="Unassembled WGS sequence"/>
</dbReference>
<feature type="transmembrane region" description="Helical" evidence="5">
    <location>
        <begin position="12"/>
        <end position="34"/>
    </location>
</feature>
<dbReference type="InterPro" id="IPR010432">
    <property type="entry name" value="RDD"/>
</dbReference>
<keyword evidence="3 5" id="KW-1133">Transmembrane helix</keyword>
<name>A0A434AES4_9BACT</name>
<evidence type="ECO:0000313" key="7">
    <source>
        <dbReference type="EMBL" id="RUT72838.1"/>
    </source>
</evidence>
<protein>
    <submittedName>
        <fullName evidence="7">RDD family protein</fullName>
    </submittedName>
</protein>
<reference evidence="7 8" key="1">
    <citation type="submission" date="2018-11" db="EMBL/GenBank/DDBJ databases">
        <title>Parancylomarina longa gen. nov., sp. nov., isolated from sediments of southern Okinawa.</title>
        <authorList>
            <person name="Fu T."/>
        </authorList>
    </citation>
    <scope>NUCLEOTIDE SEQUENCE [LARGE SCALE GENOMIC DNA]</scope>
    <source>
        <strain evidence="7 8">T3-2 S1-C</strain>
    </source>
</reference>
<comment type="subcellular location">
    <subcellularLocation>
        <location evidence="1">Membrane</location>
        <topology evidence="1">Multi-pass membrane protein</topology>
    </subcellularLocation>
</comment>
<accession>A0A434AES4</accession>
<dbReference type="Pfam" id="PF06271">
    <property type="entry name" value="RDD"/>
    <property type="match status" value="1"/>
</dbReference>
<feature type="domain" description="RDD" evidence="6">
    <location>
        <begin position="7"/>
        <end position="146"/>
    </location>
</feature>
<keyword evidence="2 5" id="KW-0812">Transmembrane</keyword>
<dbReference type="GO" id="GO:0016020">
    <property type="term" value="C:membrane"/>
    <property type="evidence" value="ECO:0007669"/>
    <property type="project" value="UniProtKB-SubCell"/>
</dbReference>
<feature type="transmembrane region" description="Helical" evidence="5">
    <location>
        <begin position="172"/>
        <end position="191"/>
    </location>
</feature>
<evidence type="ECO:0000259" key="6">
    <source>
        <dbReference type="Pfam" id="PF06271"/>
    </source>
</evidence>
<dbReference type="AlphaFoldDB" id="A0A434AES4"/>
<gene>
    <name evidence="7" type="ORF">DLK05_16415</name>
</gene>
<evidence type="ECO:0000256" key="3">
    <source>
        <dbReference type="ARBA" id="ARBA00022989"/>
    </source>
</evidence>
<dbReference type="EMBL" id="RJJX01000043">
    <property type="protein sequence ID" value="RUT72838.1"/>
    <property type="molecule type" value="Genomic_DNA"/>
</dbReference>
<dbReference type="OrthoDB" id="1143858at2"/>